<dbReference type="GO" id="GO:0004497">
    <property type="term" value="F:monooxygenase activity"/>
    <property type="evidence" value="ECO:0007669"/>
    <property type="project" value="UniProtKB-KW"/>
</dbReference>
<dbReference type="OrthoDB" id="9155154at2"/>
<keyword evidence="3" id="KW-1185">Reference proteome</keyword>
<keyword evidence="2" id="KW-0560">Oxidoreductase</keyword>
<feature type="transmembrane region" description="Helical" evidence="1">
    <location>
        <begin position="42"/>
        <end position="63"/>
    </location>
</feature>
<gene>
    <name evidence="2" type="ORF">BKE38_22720</name>
</gene>
<feature type="transmembrane region" description="Helical" evidence="1">
    <location>
        <begin position="122"/>
        <end position="146"/>
    </location>
</feature>
<keyword evidence="2" id="KW-0503">Monooxygenase</keyword>
<dbReference type="Proteomes" id="UP000188879">
    <property type="component" value="Unassembled WGS sequence"/>
</dbReference>
<accession>A0A1V2GWM5</accession>
<name>A0A1V2GWM5_9PROT</name>
<evidence type="ECO:0000313" key="3">
    <source>
        <dbReference type="Proteomes" id="UP000188879"/>
    </source>
</evidence>
<comment type="caution">
    <text evidence="2">The sequence shown here is derived from an EMBL/GenBank/DDBJ whole genome shotgun (WGS) entry which is preliminary data.</text>
</comment>
<keyword evidence="1" id="KW-1133">Transmembrane helix</keyword>
<keyword evidence="1" id="KW-0472">Membrane</keyword>
<feature type="transmembrane region" description="Helical" evidence="1">
    <location>
        <begin position="7"/>
        <end position="27"/>
    </location>
</feature>
<sequence>MTDPRRLEGFLALLGFGLTIPAANWLIGNAGTVCVPNGPCLIPVAPGVMAPSGVLMIGLALVLRDLVQRRLGLRFAWMAIVAGTALSAFLAPPALVMASAAAFLLSETADLAVYTPLQKRNLVLAVAASGLVGLVVDSVFFLWIAFGDLGYLSGQVMGKFWMIALALPLTAWLRRADARRGILPA</sequence>
<reference evidence="2 3" key="1">
    <citation type="submission" date="2016-10" db="EMBL/GenBank/DDBJ databases">
        <title>Draft Genome sequence of Roseomonas sp. strain M3.</title>
        <authorList>
            <person name="Subhash Y."/>
            <person name="Lee S."/>
        </authorList>
    </citation>
    <scope>NUCLEOTIDE SEQUENCE [LARGE SCALE GENOMIC DNA]</scope>
    <source>
        <strain evidence="2 3">M3</strain>
    </source>
</reference>
<dbReference type="AlphaFoldDB" id="A0A1V2GWM5"/>
<keyword evidence="1" id="KW-0812">Transmembrane</keyword>
<dbReference type="InterPro" id="IPR003744">
    <property type="entry name" value="YhhQ"/>
</dbReference>
<dbReference type="Pfam" id="PF02592">
    <property type="entry name" value="Vut_1"/>
    <property type="match status" value="1"/>
</dbReference>
<evidence type="ECO:0000256" key="1">
    <source>
        <dbReference type="SAM" id="Phobius"/>
    </source>
</evidence>
<organism evidence="2 3">
    <name type="scientific">Teichococcus deserti</name>
    <dbReference type="NCBI Taxonomy" id="1817963"/>
    <lineage>
        <taxon>Bacteria</taxon>
        <taxon>Pseudomonadati</taxon>
        <taxon>Pseudomonadota</taxon>
        <taxon>Alphaproteobacteria</taxon>
        <taxon>Acetobacterales</taxon>
        <taxon>Roseomonadaceae</taxon>
        <taxon>Roseomonas</taxon>
    </lineage>
</organism>
<evidence type="ECO:0000313" key="2">
    <source>
        <dbReference type="EMBL" id="ONG47758.1"/>
    </source>
</evidence>
<dbReference type="RefSeq" id="WP_076959574.1">
    <property type="nucleotide sequence ID" value="NZ_MLCO01000263.1"/>
</dbReference>
<feature type="transmembrane region" description="Helical" evidence="1">
    <location>
        <begin position="152"/>
        <end position="173"/>
    </location>
</feature>
<protein>
    <submittedName>
        <fullName evidence="2">Beta-carotene 15,15'-monooxygenase</fullName>
    </submittedName>
</protein>
<proteinExistence type="predicted"/>
<feature type="transmembrane region" description="Helical" evidence="1">
    <location>
        <begin position="75"/>
        <end position="91"/>
    </location>
</feature>
<dbReference type="EMBL" id="MLCO01000263">
    <property type="protein sequence ID" value="ONG47758.1"/>
    <property type="molecule type" value="Genomic_DNA"/>
</dbReference>